<comment type="function">
    <text evidence="1 10">Aux/IAA proteins are short-lived transcriptional factors that function as repressors of early auxin response genes at low auxin concentrations.</text>
</comment>
<feature type="compositionally biased region" description="Polar residues" evidence="11">
    <location>
        <begin position="102"/>
        <end position="112"/>
    </location>
</feature>
<dbReference type="EnsemblPlants" id="Ma05_t08990.1">
    <property type="protein sequence ID" value="Ma05_p08990.1"/>
    <property type="gene ID" value="Ma05_g08990"/>
</dbReference>
<evidence type="ECO:0000256" key="6">
    <source>
        <dbReference type="ARBA" id="ARBA00023015"/>
    </source>
</evidence>
<gene>
    <name evidence="13" type="ORF">GSMUA_261310.1</name>
</gene>
<accession>A0A804J2I1</accession>
<name>A0A804J2I1_MUSAM</name>
<keyword evidence="8 10" id="KW-0539">Nucleus</keyword>
<feature type="compositionally biased region" description="Basic and acidic residues" evidence="11">
    <location>
        <begin position="114"/>
        <end position="131"/>
    </location>
</feature>
<feature type="region of interest" description="Disordered" evidence="11">
    <location>
        <begin position="161"/>
        <end position="182"/>
    </location>
</feature>
<dbReference type="InterPro" id="IPR053793">
    <property type="entry name" value="PB1-like"/>
</dbReference>
<dbReference type="OrthoDB" id="615826at2759"/>
<dbReference type="GO" id="GO:0009734">
    <property type="term" value="P:auxin-activated signaling pathway"/>
    <property type="evidence" value="ECO:0007669"/>
    <property type="project" value="UniProtKB-UniRule"/>
</dbReference>
<dbReference type="GO" id="GO:0006355">
    <property type="term" value="P:regulation of DNA-templated transcription"/>
    <property type="evidence" value="ECO:0007669"/>
    <property type="project" value="InterPro"/>
</dbReference>
<evidence type="ECO:0000313" key="13">
    <source>
        <dbReference type="EMBL" id="CAG1837954.1"/>
    </source>
</evidence>
<evidence type="ECO:0000313" key="15">
    <source>
        <dbReference type="Proteomes" id="UP000012960"/>
    </source>
</evidence>
<comment type="subunit">
    <text evidence="4 10">Homodimers and heterodimers.</text>
</comment>
<dbReference type="PROSITE" id="PS51745">
    <property type="entry name" value="PB1"/>
    <property type="match status" value="1"/>
</dbReference>
<feature type="compositionally biased region" description="Low complexity" evidence="11">
    <location>
        <begin position="72"/>
        <end position="81"/>
    </location>
</feature>
<dbReference type="SUPFAM" id="SSF54277">
    <property type="entry name" value="CAD &amp; PB1 domains"/>
    <property type="match status" value="1"/>
</dbReference>
<evidence type="ECO:0000256" key="3">
    <source>
        <dbReference type="ARBA" id="ARBA00006728"/>
    </source>
</evidence>
<proteinExistence type="inferred from homology"/>
<keyword evidence="9 10" id="KW-0927">Auxin signaling pathway</keyword>
<keyword evidence="7 10" id="KW-0804">Transcription</keyword>
<sequence>MEEGRRGGVCPQLLDLMPNKRDWIVKDDGRGGEMKASQLEVESLELRLGLPATEEEKDPSVLSLALFYKSSKTTTTNNNNNKNHHCAGSKRGFFGTFESRTEGPQQQKTSGANLKDELPQSQERKAAHEAPENASAANMNSQTRAASVPLVGWPPIRTFRKNFATGSSKPSPEPQSGDLQSKVKLEDCKKGLFVKINMEGIPIGRKIDLSTYNSYEKLSLAVEEHFRDLLAAQKDPSTADTLKDGEKQVFTGLLDGTGEYSLIYEDNEGDRMLVGDVPWDMFVSMAKRLRVIKSTDLSVIRVQDQYAGKEQQQSVELY</sequence>
<evidence type="ECO:0000256" key="11">
    <source>
        <dbReference type="SAM" id="MobiDB-lite"/>
    </source>
</evidence>
<dbReference type="Gramene" id="Ma05_t08990.1">
    <property type="protein sequence ID" value="Ma05_p08990.1"/>
    <property type="gene ID" value="Ma05_g08990"/>
</dbReference>
<dbReference type="SMR" id="A0A804J2I1"/>
<evidence type="ECO:0000256" key="2">
    <source>
        <dbReference type="ARBA" id="ARBA00004123"/>
    </source>
</evidence>
<dbReference type="FunFam" id="3.10.20.90:FF:000225">
    <property type="entry name" value="Auxin-responsive protein"/>
    <property type="match status" value="1"/>
</dbReference>
<dbReference type="PANTHER" id="PTHR31734:SF2">
    <property type="entry name" value="AUXIN-RESPONSIVE PROTEIN IAA26"/>
    <property type="match status" value="1"/>
</dbReference>
<dbReference type="Pfam" id="PF02309">
    <property type="entry name" value="AUX_IAA"/>
    <property type="match status" value="1"/>
</dbReference>
<evidence type="ECO:0000256" key="8">
    <source>
        <dbReference type="ARBA" id="ARBA00023242"/>
    </source>
</evidence>
<evidence type="ECO:0000256" key="5">
    <source>
        <dbReference type="ARBA" id="ARBA00022491"/>
    </source>
</evidence>
<comment type="similarity">
    <text evidence="3 10">Belongs to the Aux/IAA family.</text>
</comment>
<evidence type="ECO:0000256" key="9">
    <source>
        <dbReference type="ARBA" id="ARBA00023294"/>
    </source>
</evidence>
<feature type="region of interest" description="Disordered" evidence="11">
    <location>
        <begin position="72"/>
        <end position="145"/>
    </location>
</feature>
<dbReference type="InterPro" id="IPR003311">
    <property type="entry name" value="AUX_IAA"/>
</dbReference>
<evidence type="ECO:0000256" key="10">
    <source>
        <dbReference type="RuleBase" id="RU004549"/>
    </source>
</evidence>
<dbReference type="OMA" id="MKASQLE"/>
<evidence type="ECO:0000256" key="7">
    <source>
        <dbReference type="ARBA" id="ARBA00023163"/>
    </source>
</evidence>
<dbReference type="EMBL" id="HG996470">
    <property type="protein sequence ID" value="CAG1837954.1"/>
    <property type="molecule type" value="Genomic_DNA"/>
</dbReference>
<feature type="domain" description="PB1" evidence="12">
    <location>
        <begin position="191"/>
        <end position="294"/>
    </location>
</feature>
<dbReference type="AlphaFoldDB" id="A0A804J2I1"/>
<keyword evidence="6 10" id="KW-0805">Transcription regulation</keyword>
<dbReference type="Proteomes" id="UP000012960">
    <property type="component" value="Unplaced"/>
</dbReference>
<dbReference type="Gene3D" id="3.10.20.90">
    <property type="entry name" value="Phosphatidylinositol 3-kinase Catalytic Subunit, Chain A, domain 1"/>
    <property type="match status" value="1"/>
</dbReference>
<evidence type="ECO:0000313" key="14">
    <source>
        <dbReference type="EnsemblPlants" id="Ma05_p08990.1"/>
    </source>
</evidence>
<organism evidence="14 15">
    <name type="scientific">Musa acuminata subsp. malaccensis</name>
    <name type="common">Wild banana</name>
    <name type="synonym">Musa malaccensis</name>
    <dbReference type="NCBI Taxonomy" id="214687"/>
    <lineage>
        <taxon>Eukaryota</taxon>
        <taxon>Viridiplantae</taxon>
        <taxon>Streptophyta</taxon>
        <taxon>Embryophyta</taxon>
        <taxon>Tracheophyta</taxon>
        <taxon>Spermatophyta</taxon>
        <taxon>Magnoliopsida</taxon>
        <taxon>Liliopsida</taxon>
        <taxon>Zingiberales</taxon>
        <taxon>Musaceae</taxon>
        <taxon>Musa</taxon>
    </lineage>
</organism>
<reference evidence="14" key="2">
    <citation type="submission" date="2021-05" db="UniProtKB">
        <authorList>
            <consortium name="EnsemblPlants"/>
        </authorList>
    </citation>
    <scope>IDENTIFICATION</scope>
    <source>
        <strain evidence="14">subsp. malaccensis</strain>
    </source>
</reference>
<comment type="subcellular location">
    <subcellularLocation>
        <location evidence="2 10">Nucleus</location>
    </subcellularLocation>
</comment>
<dbReference type="KEGG" id="mus:103984737"/>
<dbReference type="PANTHER" id="PTHR31734">
    <property type="entry name" value="AUXIN-RESPONSIVE PROTEIN IAA17"/>
    <property type="match status" value="1"/>
</dbReference>
<evidence type="ECO:0000256" key="4">
    <source>
        <dbReference type="ARBA" id="ARBA00011726"/>
    </source>
</evidence>
<protein>
    <recommendedName>
        <fullName evidence="10">Auxin-responsive protein</fullName>
    </recommendedName>
</protein>
<evidence type="ECO:0000259" key="12">
    <source>
        <dbReference type="PROSITE" id="PS51745"/>
    </source>
</evidence>
<reference evidence="13" key="1">
    <citation type="submission" date="2021-03" db="EMBL/GenBank/DDBJ databases">
        <authorList>
            <consortium name="Genoscope - CEA"/>
            <person name="William W."/>
        </authorList>
    </citation>
    <scope>NUCLEOTIDE SEQUENCE</scope>
    <source>
        <strain evidence="13">Doubled-haploid Pahang</strain>
    </source>
</reference>
<dbReference type="InParanoid" id="A0A804J2I1"/>
<keyword evidence="5 10" id="KW-0678">Repressor</keyword>
<keyword evidence="15" id="KW-1185">Reference proteome</keyword>
<dbReference type="GO" id="GO:0005634">
    <property type="term" value="C:nucleus"/>
    <property type="evidence" value="ECO:0007669"/>
    <property type="project" value="UniProtKB-SubCell"/>
</dbReference>
<dbReference type="InterPro" id="IPR033389">
    <property type="entry name" value="AUX/IAA_dom"/>
</dbReference>
<evidence type="ECO:0000256" key="1">
    <source>
        <dbReference type="ARBA" id="ARBA00002159"/>
    </source>
</evidence>